<evidence type="ECO:0000256" key="2">
    <source>
        <dbReference type="ARBA" id="ARBA00009993"/>
    </source>
</evidence>
<evidence type="ECO:0000256" key="5">
    <source>
        <dbReference type="ARBA" id="ARBA00045385"/>
    </source>
</evidence>
<evidence type="ECO:0000256" key="1">
    <source>
        <dbReference type="ARBA" id="ARBA00004123"/>
    </source>
</evidence>
<accession>A0A6G1H7W0</accession>
<dbReference type="CDD" id="cd18321">
    <property type="entry name" value="BTB_POZ_EloC"/>
    <property type="match status" value="1"/>
</dbReference>
<dbReference type="InterPro" id="IPR001232">
    <property type="entry name" value="SKP1-like"/>
</dbReference>
<organism evidence="7 8">
    <name type="scientific">Aulographum hederae CBS 113979</name>
    <dbReference type="NCBI Taxonomy" id="1176131"/>
    <lineage>
        <taxon>Eukaryota</taxon>
        <taxon>Fungi</taxon>
        <taxon>Dikarya</taxon>
        <taxon>Ascomycota</taxon>
        <taxon>Pezizomycotina</taxon>
        <taxon>Dothideomycetes</taxon>
        <taxon>Pleosporomycetidae</taxon>
        <taxon>Aulographales</taxon>
        <taxon>Aulographaceae</taxon>
    </lineage>
</organism>
<dbReference type="GO" id="GO:0006511">
    <property type="term" value="P:ubiquitin-dependent protein catabolic process"/>
    <property type="evidence" value="ECO:0007669"/>
    <property type="project" value="InterPro"/>
</dbReference>
<dbReference type="FunFam" id="3.30.710.10:FF:000035">
    <property type="entry name" value="Elongin C transcription elongation factor"/>
    <property type="match status" value="1"/>
</dbReference>
<name>A0A6G1H7W0_9PEZI</name>
<dbReference type="SUPFAM" id="SSF54695">
    <property type="entry name" value="POZ domain"/>
    <property type="match status" value="1"/>
</dbReference>
<feature type="domain" description="SKP1 component POZ" evidence="6">
    <location>
        <begin position="13"/>
        <end position="76"/>
    </location>
</feature>
<keyword evidence="8" id="KW-1185">Reference proteome</keyword>
<evidence type="ECO:0000259" key="6">
    <source>
        <dbReference type="Pfam" id="PF03931"/>
    </source>
</evidence>
<protein>
    <recommendedName>
        <fullName evidence="3">Elongin-C</fullName>
    </recommendedName>
</protein>
<dbReference type="GO" id="GO:0005634">
    <property type="term" value="C:nucleus"/>
    <property type="evidence" value="ECO:0007669"/>
    <property type="project" value="UniProtKB-SubCell"/>
</dbReference>
<evidence type="ECO:0000256" key="4">
    <source>
        <dbReference type="ARBA" id="ARBA00023242"/>
    </source>
</evidence>
<gene>
    <name evidence="7" type="ORF">K402DRAFT_390890</name>
</gene>
<dbReference type="EMBL" id="ML977145">
    <property type="protein sequence ID" value="KAF1989306.1"/>
    <property type="molecule type" value="Genomic_DNA"/>
</dbReference>
<sequence>MTSNAPPSGQTDYVTLVSCDGFEFKVQRSSAEIAEAIRRMLDPRTGFYEAIHNRCEFSDITGLVLEKVVEYLYYNEKNKDAKEVPDMEIPPEMTLEVLMAADFLNV</sequence>
<dbReference type="InterPro" id="IPR016073">
    <property type="entry name" value="Skp1_comp_POZ"/>
</dbReference>
<evidence type="ECO:0000256" key="3">
    <source>
        <dbReference type="ARBA" id="ARBA00021347"/>
    </source>
</evidence>
<dbReference type="PANTHER" id="PTHR20648">
    <property type="entry name" value="ELONGIN-C"/>
    <property type="match status" value="1"/>
</dbReference>
<proteinExistence type="inferred from homology"/>
<dbReference type="SMART" id="SM00512">
    <property type="entry name" value="Skp1"/>
    <property type="match status" value="1"/>
</dbReference>
<comment type="subcellular location">
    <subcellularLocation>
        <location evidence="1">Nucleus</location>
    </subcellularLocation>
</comment>
<dbReference type="Gene3D" id="3.30.710.10">
    <property type="entry name" value="Potassium Channel Kv1.1, Chain A"/>
    <property type="match status" value="1"/>
</dbReference>
<dbReference type="Proteomes" id="UP000800041">
    <property type="component" value="Unassembled WGS sequence"/>
</dbReference>
<comment type="similarity">
    <text evidence="2">Belongs to the SKP1 family.</text>
</comment>
<evidence type="ECO:0000313" key="8">
    <source>
        <dbReference type="Proteomes" id="UP000800041"/>
    </source>
</evidence>
<dbReference type="InterPro" id="IPR039948">
    <property type="entry name" value="ELC1"/>
</dbReference>
<dbReference type="AlphaFoldDB" id="A0A6G1H7W0"/>
<dbReference type="OrthoDB" id="249087at2759"/>
<comment type="function">
    <text evidence="5">Essential component of the SCF (SKP1-CUL1-F-box protein) E3 ubiquitin ligase complexes, which mediate the ubiquitination and subsequent proteasomal degradation of target proteins. Controls sulfur metabolite repression, probably by mediating the inactivation or degradation of the metR transcription factor.</text>
</comment>
<dbReference type="InterPro" id="IPR011333">
    <property type="entry name" value="SKP1/BTB/POZ_sf"/>
</dbReference>
<keyword evidence="4" id="KW-0539">Nucleus</keyword>
<dbReference type="Pfam" id="PF03931">
    <property type="entry name" value="Skp1_POZ"/>
    <property type="match status" value="1"/>
</dbReference>
<reference evidence="7" key="1">
    <citation type="journal article" date="2020" name="Stud. Mycol.">
        <title>101 Dothideomycetes genomes: a test case for predicting lifestyles and emergence of pathogens.</title>
        <authorList>
            <person name="Haridas S."/>
            <person name="Albert R."/>
            <person name="Binder M."/>
            <person name="Bloem J."/>
            <person name="Labutti K."/>
            <person name="Salamov A."/>
            <person name="Andreopoulos B."/>
            <person name="Baker S."/>
            <person name="Barry K."/>
            <person name="Bills G."/>
            <person name="Bluhm B."/>
            <person name="Cannon C."/>
            <person name="Castanera R."/>
            <person name="Culley D."/>
            <person name="Daum C."/>
            <person name="Ezra D."/>
            <person name="Gonzalez J."/>
            <person name="Henrissat B."/>
            <person name="Kuo A."/>
            <person name="Liang C."/>
            <person name="Lipzen A."/>
            <person name="Lutzoni F."/>
            <person name="Magnuson J."/>
            <person name="Mondo S."/>
            <person name="Nolan M."/>
            <person name="Ohm R."/>
            <person name="Pangilinan J."/>
            <person name="Park H.-J."/>
            <person name="Ramirez L."/>
            <person name="Alfaro M."/>
            <person name="Sun H."/>
            <person name="Tritt A."/>
            <person name="Yoshinaga Y."/>
            <person name="Zwiers L.-H."/>
            <person name="Turgeon B."/>
            <person name="Goodwin S."/>
            <person name="Spatafora J."/>
            <person name="Crous P."/>
            <person name="Grigoriev I."/>
        </authorList>
    </citation>
    <scope>NUCLEOTIDE SEQUENCE</scope>
    <source>
        <strain evidence="7">CBS 113979</strain>
    </source>
</reference>
<evidence type="ECO:0000313" key="7">
    <source>
        <dbReference type="EMBL" id="KAF1989306.1"/>
    </source>
</evidence>